<dbReference type="GO" id="GO:0015171">
    <property type="term" value="F:amino acid transmembrane transporter activity"/>
    <property type="evidence" value="ECO:0007669"/>
    <property type="project" value="TreeGrafter"/>
</dbReference>
<dbReference type="EMBL" id="LAYC01000002">
    <property type="protein sequence ID" value="KYK56350.1"/>
    <property type="molecule type" value="Genomic_DNA"/>
</dbReference>
<evidence type="ECO:0000259" key="8">
    <source>
        <dbReference type="Pfam" id="PF00324"/>
    </source>
</evidence>
<evidence type="ECO:0000313" key="10">
    <source>
        <dbReference type="Proteomes" id="UP000076580"/>
    </source>
</evidence>
<protein>
    <recommendedName>
        <fullName evidence="8">Amino acid permease/ SLC12A domain-containing protein</fullName>
    </recommendedName>
</protein>
<feature type="transmembrane region" description="Helical" evidence="7">
    <location>
        <begin position="612"/>
        <end position="634"/>
    </location>
</feature>
<evidence type="ECO:0000256" key="6">
    <source>
        <dbReference type="ARBA" id="ARBA00023136"/>
    </source>
</evidence>
<gene>
    <name evidence="9" type="ORF">DCS_03350</name>
</gene>
<feature type="transmembrane region" description="Helical" evidence="7">
    <location>
        <begin position="357"/>
        <end position="384"/>
    </location>
</feature>
<evidence type="ECO:0000256" key="5">
    <source>
        <dbReference type="ARBA" id="ARBA00022989"/>
    </source>
</evidence>
<dbReference type="PANTHER" id="PTHR43341:SF15">
    <property type="entry name" value="GENERAL AMINO ACID PERMEASE AGP2"/>
    <property type="match status" value="1"/>
</dbReference>
<keyword evidence="2" id="KW-0813">Transport</keyword>
<keyword evidence="6 7" id="KW-0472">Membrane</keyword>
<sequence>MAHSMAELALSGPQGTASLRRELASDESRVESVVGACTARPTNNGKNYHAALNAGNVRTDDEDAHENRRAVSVPGGITVIACYCSLACVGWHAEQIVDDETDGVVVITRRRIAATSLPTCPCGAPYGAAKSSSKVLQLRDAKRNKQHYYLQAHVLVSSATTVQRLSACASARTLLTSNGRPAPFASSSTCTARVSFFFFSLCRIVLLEPARFLDRSACLPTVAATHESSPRDLPASIMVALDEPPVTYASDGEKGKAREVVETVEVDSTTPGRDATHRKLKSRHIQLIGIGGTIGTALYVQIGKGLLNGGPASLFLAFSFWCTVIFAVTLCMAEMVTHLPISSPFIRFAGRYVDEAFGFAAGWNFFVFEAALVPFEIVACNVILHFWTDVVPTAAVIVSIILLYAVINLLAVRWYGESEFWAAVGKVVLAVGLVVFTVVVMLGGNPAGDRIGFRHWSEPGAFAELYYAGALGRWLGFLQCLIQAAFTIAGPDYVSMAAGEAENPRVVMPRAYNAVFYRLTAFFVLGSLCVGILVPFDDAELTKAFRDSAPGAAASPYVVAMNRLGIRVLPHVVNAMVLTAAFSAGNSYVYCASRSLYGLALEGKAPKFLTTCTKAGVPVFCVAFVLLFALLAFLQLEGNAAKVLDWFVSLVTASQLINFAVVCATYLCFHRALAAQGISRDTLPYKARFMPYAAWYGLVCTSVMALVGGYTVFLPLPGRWSVPDFLFSYTMIPVFPALYLGWKLVHKTRMHKPVEVDLQKDMASIEEYERNFMPQPPSNVGRNPACEARREGFTARLQMPCESPTAAGVDEVATAGVHECRRLAHHGGEFERRRCGGNDDRNALEFEKVHLTEGQLAHMREEELLSTALVDEDLDEVHLTILSRAFLHPKSAPTTANRHIHQSSDVEMKVVPSSGW</sequence>
<dbReference type="PROSITE" id="PS00218">
    <property type="entry name" value="AMINO_ACID_PERMEASE_1"/>
    <property type="match status" value="1"/>
</dbReference>
<keyword evidence="3 7" id="KW-0812">Transmembrane</keyword>
<dbReference type="Gene3D" id="1.20.1740.10">
    <property type="entry name" value="Amino acid/polyamine transporter I"/>
    <property type="match status" value="1"/>
</dbReference>
<dbReference type="Pfam" id="PF00324">
    <property type="entry name" value="AA_permease"/>
    <property type="match status" value="1"/>
</dbReference>
<keyword evidence="4" id="KW-0029">Amino-acid transport</keyword>
<feature type="transmembrane region" description="Helical" evidence="7">
    <location>
        <begin position="285"/>
        <end position="302"/>
    </location>
</feature>
<evidence type="ECO:0000313" key="9">
    <source>
        <dbReference type="EMBL" id="KYK56350.1"/>
    </source>
</evidence>
<dbReference type="RefSeq" id="XP_040655702.1">
    <property type="nucleotide sequence ID" value="XM_040800669.1"/>
</dbReference>
<feature type="transmembrane region" description="Helical" evidence="7">
    <location>
        <begin position="314"/>
        <end position="336"/>
    </location>
</feature>
<dbReference type="FunCoup" id="A0A151GGW9">
    <property type="interactions" value="121"/>
</dbReference>
<evidence type="ECO:0000256" key="2">
    <source>
        <dbReference type="ARBA" id="ARBA00022448"/>
    </source>
</evidence>
<dbReference type="Proteomes" id="UP000076580">
    <property type="component" value="Chromosome 02"/>
</dbReference>
<evidence type="ECO:0000256" key="4">
    <source>
        <dbReference type="ARBA" id="ARBA00022970"/>
    </source>
</evidence>
<dbReference type="FunFam" id="1.20.1740.10:FF:000006">
    <property type="entry name" value="General amino acid permease"/>
    <property type="match status" value="1"/>
</dbReference>
<dbReference type="STRING" id="98403.A0A151GGW9"/>
<feature type="transmembrane region" description="Helical" evidence="7">
    <location>
        <begin position="646"/>
        <end position="669"/>
    </location>
</feature>
<dbReference type="PANTHER" id="PTHR43341">
    <property type="entry name" value="AMINO ACID PERMEASE"/>
    <property type="match status" value="1"/>
</dbReference>
<feature type="transmembrane region" description="Helical" evidence="7">
    <location>
        <begin position="390"/>
        <end position="411"/>
    </location>
</feature>
<organism evidence="9 10">
    <name type="scientific">Drechmeria coniospora</name>
    <name type="common">Nematophagous fungus</name>
    <name type="synonym">Meria coniospora</name>
    <dbReference type="NCBI Taxonomy" id="98403"/>
    <lineage>
        <taxon>Eukaryota</taxon>
        <taxon>Fungi</taxon>
        <taxon>Dikarya</taxon>
        <taxon>Ascomycota</taxon>
        <taxon>Pezizomycotina</taxon>
        <taxon>Sordariomycetes</taxon>
        <taxon>Hypocreomycetidae</taxon>
        <taxon>Hypocreales</taxon>
        <taxon>Ophiocordycipitaceae</taxon>
        <taxon>Drechmeria</taxon>
    </lineage>
</organism>
<dbReference type="InParanoid" id="A0A151GGW9"/>
<dbReference type="GeneID" id="63715993"/>
<feature type="transmembrane region" description="Helical" evidence="7">
    <location>
        <begin position="515"/>
        <end position="536"/>
    </location>
</feature>
<feature type="transmembrane region" description="Helical" evidence="7">
    <location>
        <begin position="689"/>
        <end position="713"/>
    </location>
</feature>
<dbReference type="AlphaFoldDB" id="A0A151GGW9"/>
<feature type="transmembrane region" description="Helical" evidence="7">
    <location>
        <begin position="423"/>
        <end position="444"/>
    </location>
</feature>
<dbReference type="InterPro" id="IPR050524">
    <property type="entry name" value="APC_YAT"/>
</dbReference>
<evidence type="ECO:0000256" key="3">
    <source>
        <dbReference type="ARBA" id="ARBA00022692"/>
    </source>
</evidence>
<evidence type="ECO:0000256" key="7">
    <source>
        <dbReference type="SAM" id="Phobius"/>
    </source>
</evidence>
<dbReference type="InterPro" id="IPR004840">
    <property type="entry name" value="Amino_acid_permease_CS"/>
</dbReference>
<dbReference type="InterPro" id="IPR004841">
    <property type="entry name" value="AA-permease/SLC12A_dom"/>
</dbReference>
<name>A0A151GGW9_DRECN</name>
<accession>A0A151GGW9</accession>
<feature type="domain" description="Amino acid permease/ SLC12A" evidence="8">
    <location>
        <begin position="284"/>
        <end position="750"/>
    </location>
</feature>
<feature type="transmembrane region" description="Helical" evidence="7">
    <location>
        <begin position="725"/>
        <end position="742"/>
    </location>
</feature>
<evidence type="ECO:0000256" key="1">
    <source>
        <dbReference type="ARBA" id="ARBA00004141"/>
    </source>
</evidence>
<comment type="caution">
    <text evidence="9">The sequence shown here is derived from an EMBL/GenBank/DDBJ whole genome shotgun (WGS) entry which is preliminary data.</text>
</comment>
<keyword evidence="5 7" id="KW-1133">Transmembrane helix</keyword>
<keyword evidence="10" id="KW-1185">Reference proteome</keyword>
<feature type="transmembrane region" description="Helical" evidence="7">
    <location>
        <begin position="571"/>
        <end position="591"/>
    </location>
</feature>
<proteinExistence type="predicted"/>
<comment type="subcellular location">
    <subcellularLocation>
        <location evidence="1">Membrane</location>
        <topology evidence="1">Multi-pass membrane protein</topology>
    </subcellularLocation>
</comment>
<dbReference type="GO" id="GO:0016020">
    <property type="term" value="C:membrane"/>
    <property type="evidence" value="ECO:0007669"/>
    <property type="project" value="UniProtKB-SubCell"/>
</dbReference>
<reference evidence="9 10" key="1">
    <citation type="journal article" date="2016" name="Sci. Rep.">
        <title>Insights into Adaptations to a Near-Obligate Nematode Endoparasitic Lifestyle from the Finished Genome of Drechmeria coniospora.</title>
        <authorList>
            <person name="Zhang L."/>
            <person name="Zhou Z."/>
            <person name="Guo Q."/>
            <person name="Fokkens L."/>
            <person name="Miskei M."/>
            <person name="Pocsi I."/>
            <person name="Zhang W."/>
            <person name="Chen M."/>
            <person name="Wang L."/>
            <person name="Sun Y."/>
            <person name="Donzelli B.G."/>
            <person name="Gibson D.M."/>
            <person name="Nelson D.R."/>
            <person name="Luo J.G."/>
            <person name="Rep M."/>
            <person name="Liu H."/>
            <person name="Yang S."/>
            <person name="Wang J."/>
            <person name="Krasnoff S.B."/>
            <person name="Xu Y."/>
            <person name="Molnar I."/>
            <person name="Lin M."/>
        </authorList>
    </citation>
    <scope>NUCLEOTIDE SEQUENCE [LARGE SCALE GENOMIC DNA]</scope>
    <source>
        <strain evidence="9 10">ARSEF 6962</strain>
    </source>
</reference>